<dbReference type="GO" id="GO:0003964">
    <property type="term" value="F:RNA-directed DNA polymerase activity"/>
    <property type="evidence" value="ECO:0007669"/>
    <property type="project" value="UniProtKB-KW"/>
</dbReference>
<dbReference type="Pfam" id="PF02022">
    <property type="entry name" value="Integrase_Zn"/>
    <property type="match status" value="1"/>
</dbReference>
<dbReference type="GO" id="GO:0008270">
    <property type="term" value="F:zinc ion binding"/>
    <property type="evidence" value="ECO:0007669"/>
    <property type="project" value="UniProtKB-KW"/>
</dbReference>
<dbReference type="InterPro" id="IPR001584">
    <property type="entry name" value="Integrase_cat-core"/>
</dbReference>
<evidence type="ECO:0000256" key="8">
    <source>
        <dbReference type="ARBA" id="ARBA00022908"/>
    </source>
</evidence>
<dbReference type="Gene3D" id="3.30.70.270">
    <property type="match status" value="2"/>
</dbReference>
<dbReference type="InterPro" id="IPR000477">
    <property type="entry name" value="RT_dom"/>
</dbReference>
<feature type="domain" description="Integrase-type" evidence="14">
    <location>
        <begin position="576"/>
        <end position="617"/>
    </location>
</feature>
<dbReference type="PANTHER" id="PTHR41694:SF3">
    <property type="entry name" value="RNA-DIRECTED DNA POLYMERASE-RELATED"/>
    <property type="match status" value="1"/>
</dbReference>
<dbReference type="InterPro" id="IPR036397">
    <property type="entry name" value="RNaseH_sf"/>
</dbReference>
<sequence length="885" mass="99323">MEAIVFAADPITWKSQDPVWVEQWPLTKEKLLAAKALISEQLELGHIEPSNSPWNTPIFVIKKKSGKWRLLQDLRAITATMEDMGALQPGLPSPVAIPEGYNIIVIDLQDCFFTIPLNAEDKKRFAFSLPAENFKQPYLRFQWKVLPQGMKNSPTLCQKFVNAAIEDIRAKYEQLYMIHYMDDILIAHPDRAHLQTVLQDLTQALTDRGLKIAPEKIQVNPPITYLGRVINSETVIHAPLKLRKDHLVALNDYQKLLGDINWIRPYLKLTTAELKPLFNILRGDPDPTSKRQLTAEAQEALEKVEAALSDSYVKRVNLQTNWQFLCLATPTAPTGVLWQNGPLEWVHLPAQAKKVVASYPGLIATLILKGRKRSIELFGKEPAEIVIPYNKEQLDALLMFDEDWQIAIGNYFGQILHHLPSHVLLNFMSKHPVIFPVRCKYSPISDAQMVFTDGSANGRASIVTKDQRKVLHTQETSAQRAELTAVIEAFVMFAEEEFNLYSDSQYVVRLFPHIETAILPENKTAIFHLLTKLQQQIWKRSRAYFIGHIRAHSGLPGPLSALNDLADSLTKVTVASAFEEARASHSLHHQNATALRYQFQIPRDSAREIVRSCSHCPTTINSLPMGVNPRGLKPNALWQMDVTHISSFAKLSFVHVTVDTFSHVIVATARTGEAVKDVIQHLFTCFSYMGLPKALKTDNAPAYTSKSFQEFCLKFQIKHNTGIPYNPQGQAIVERAHQTLKTQIQKLKEGEFKYSSPHHLLQHALFVINILNTDSAGMTAMLRHWCPEQLNAKPLVKWKDLLSGQWKGPDPLLTSGRGYACIFPQDADSPIWVPDRLIRHVSASRIPSSTAAATPKEERASSAFAPPASTGNTTDIGATDIGDPG</sequence>
<dbReference type="InterPro" id="IPR043502">
    <property type="entry name" value="DNA/RNA_pol_sf"/>
</dbReference>
<evidence type="ECO:0000256" key="11">
    <source>
        <dbReference type="PROSITE-ProRule" id="PRU00450"/>
    </source>
</evidence>
<dbReference type="Pfam" id="PF00665">
    <property type="entry name" value="rve"/>
    <property type="match status" value="1"/>
</dbReference>
<dbReference type="PROSITE" id="PS51027">
    <property type="entry name" value="INTEGRASE_DBD"/>
    <property type="match status" value="1"/>
</dbReference>
<keyword evidence="5" id="KW-0479">Metal-binding</keyword>
<reference evidence="19" key="2">
    <citation type="submission" date="2025-08" db="UniProtKB">
        <authorList>
            <consortium name="Ensembl"/>
        </authorList>
    </citation>
    <scope>IDENTIFICATION</scope>
</reference>
<feature type="domain" description="Integrase catalytic" evidence="17">
    <location>
        <begin position="630"/>
        <end position="795"/>
    </location>
</feature>
<evidence type="ECO:0000256" key="1">
    <source>
        <dbReference type="ARBA" id="ARBA00010879"/>
    </source>
</evidence>
<dbReference type="PANTHER" id="PTHR41694">
    <property type="entry name" value="ENDOGENOUS RETROVIRUS GROUP K MEMBER POL PROTEIN"/>
    <property type="match status" value="1"/>
</dbReference>
<organism evidence="19 20">
    <name type="scientific">Bos indicus x Bos taurus</name>
    <name type="common">Hybrid cattle</name>
    <dbReference type="NCBI Taxonomy" id="30522"/>
    <lineage>
        <taxon>Eukaryota</taxon>
        <taxon>Metazoa</taxon>
        <taxon>Chordata</taxon>
        <taxon>Craniata</taxon>
        <taxon>Vertebrata</taxon>
        <taxon>Euteleostomi</taxon>
        <taxon>Mammalia</taxon>
        <taxon>Eutheria</taxon>
        <taxon>Laurasiatheria</taxon>
        <taxon>Artiodactyla</taxon>
        <taxon>Ruminantia</taxon>
        <taxon>Pecora</taxon>
        <taxon>Bovidae</taxon>
        <taxon>Bovinae</taxon>
        <taxon>Bos</taxon>
    </lineage>
</organism>
<dbReference type="Pfam" id="PF06817">
    <property type="entry name" value="RVT_thumb"/>
    <property type="match status" value="1"/>
</dbReference>
<dbReference type="Pfam" id="PF00078">
    <property type="entry name" value="RVT_1"/>
    <property type="match status" value="1"/>
</dbReference>
<evidence type="ECO:0000256" key="7">
    <source>
        <dbReference type="ARBA" id="ARBA00022801"/>
    </source>
</evidence>
<dbReference type="InterPro" id="IPR017856">
    <property type="entry name" value="Integrase-like_N"/>
</dbReference>
<accession>A0A4W2G7N4</accession>
<feature type="domain" description="RNase H type-1" evidence="16">
    <location>
        <begin position="444"/>
        <end position="575"/>
    </location>
</feature>
<dbReference type="AlphaFoldDB" id="A0A4W2G7N4"/>
<evidence type="ECO:0000256" key="5">
    <source>
        <dbReference type="ARBA" id="ARBA00022723"/>
    </source>
</evidence>
<evidence type="ECO:0000313" key="19">
    <source>
        <dbReference type="Ensembl" id="ENSBIXP00005013881.1"/>
    </source>
</evidence>
<dbReference type="Gene3D" id="3.10.10.10">
    <property type="entry name" value="HIV Type 1 Reverse Transcriptase, subunit A, domain 1"/>
    <property type="match status" value="1"/>
</dbReference>
<comment type="similarity">
    <text evidence="1">Belongs to the beta type-B retroviral polymerase family. HERV class-II K(HML-2) pol subfamily.</text>
</comment>
<dbReference type="InterPro" id="IPR036862">
    <property type="entry name" value="Integrase_C_dom_sf_retrovir"/>
</dbReference>
<evidence type="ECO:0000256" key="13">
    <source>
        <dbReference type="SAM" id="MobiDB-lite"/>
    </source>
</evidence>
<proteinExistence type="inferred from homology"/>
<keyword evidence="7" id="KW-0378">Hydrolase</keyword>
<name>A0A4W2G7N4_BOBOX</name>
<dbReference type="InterPro" id="IPR001037">
    <property type="entry name" value="Integrase_C_retrovir"/>
</dbReference>
<dbReference type="CDD" id="cd01645">
    <property type="entry name" value="RT_Rtv"/>
    <property type="match status" value="1"/>
</dbReference>
<dbReference type="SUPFAM" id="SSF56672">
    <property type="entry name" value="DNA/RNA polymerases"/>
    <property type="match status" value="1"/>
</dbReference>
<evidence type="ECO:0000313" key="20">
    <source>
        <dbReference type="Proteomes" id="UP000429181"/>
    </source>
</evidence>
<feature type="DNA-binding region" description="Integrase-type" evidence="12">
    <location>
        <begin position="794"/>
        <end position="843"/>
    </location>
</feature>
<feature type="domain" description="Reverse transcriptase" evidence="15">
    <location>
        <begin position="42"/>
        <end position="230"/>
    </location>
</feature>
<dbReference type="Gene3D" id="2.30.30.10">
    <property type="entry name" value="Integrase, C-terminal domain superfamily, retroviral"/>
    <property type="match status" value="1"/>
</dbReference>
<dbReference type="GO" id="GO:0035613">
    <property type="term" value="F:RNA stem-loop binding"/>
    <property type="evidence" value="ECO:0007669"/>
    <property type="project" value="TreeGrafter"/>
</dbReference>
<dbReference type="PROSITE" id="PS50879">
    <property type="entry name" value="RNASE_H_1"/>
    <property type="match status" value="1"/>
</dbReference>
<evidence type="ECO:0000259" key="15">
    <source>
        <dbReference type="PROSITE" id="PS50878"/>
    </source>
</evidence>
<evidence type="ECO:0000256" key="6">
    <source>
        <dbReference type="ARBA" id="ARBA00022759"/>
    </source>
</evidence>
<dbReference type="GeneTree" id="ENSGT00670000098165"/>
<keyword evidence="9" id="KW-0695">RNA-directed DNA polymerase</keyword>
<evidence type="ECO:0000256" key="2">
    <source>
        <dbReference type="ARBA" id="ARBA00022679"/>
    </source>
</evidence>
<dbReference type="InterPro" id="IPR003308">
    <property type="entry name" value="Integrase_Zn-bd_dom_N"/>
</dbReference>
<keyword evidence="3" id="KW-0548">Nucleotidyltransferase</keyword>
<keyword evidence="10" id="KW-0238">DNA-binding</keyword>
<dbReference type="SUPFAM" id="SSF46919">
    <property type="entry name" value="N-terminal Zn binding domain of HIV integrase"/>
    <property type="match status" value="1"/>
</dbReference>
<dbReference type="Pfam" id="PF00552">
    <property type="entry name" value="IN_DBD_C"/>
    <property type="match status" value="1"/>
</dbReference>
<dbReference type="Gene3D" id="3.30.420.10">
    <property type="entry name" value="Ribonuclease H-like superfamily/Ribonuclease H"/>
    <property type="match status" value="2"/>
</dbReference>
<evidence type="ECO:0000256" key="4">
    <source>
        <dbReference type="ARBA" id="ARBA00022722"/>
    </source>
</evidence>
<dbReference type="Pfam" id="PF00075">
    <property type="entry name" value="RNase_H"/>
    <property type="match status" value="1"/>
</dbReference>
<evidence type="ECO:0000259" key="14">
    <source>
        <dbReference type="PROSITE" id="PS50876"/>
    </source>
</evidence>
<protein>
    <submittedName>
        <fullName evidence="19">Uncharacterized protein</fullName>
    </submittedName>
</protein>
<dbReference type="InterPro" id="IPR043128">
    <property type="entry name" value="Rev_trsase/Diguanyl_cyclase"/>
</dbReference>
<dbReference type="GO" id="GO:0004523">
    <property type="term" value="F:RNA-DNA hybrid ribonuclease activity"/>
    <property type="evidence" value="ECO:0007669"/>
    <property type="project" value="InterPro"/>
</dbReference>
<evidence type="ECO:0000256" key="12">
    <source>
        <dbReference type="PROSITE-ProRule" id="PRU00506"/>
    </source>
</evidence>
<evidence type="ECO:0000256" key="3">
    <source>
        <dbReference type="ARBA" id="ARBA00022695"/>
    </source>
</evidence>
<keyword evidence="6" id="KW-0255">Endonuclease</keyword>
<dbReference type="GO" id="GO:0003677">
    <property type="term" value="F:DNA binding"/>
    <property type="evidence" value="ECO:0007669"/>
    <property type="project" value="UniProtKB-KW"/>
</dbReference>
<dbReference type="PROSITE" id="PS50876">
    <property type="entry name" value="ZF_INTEGRASE"/>
    <property type="match status" value="1"/>
</dbReference>
<evidence type="ECO:0000259" key="18">
    <source>
        <dbReference type="PROSITE" id="PS51027"/>
    </source>
</evidence>
<reference evidence="19 20" key="1">
    <citation type="submission" date="2018-11" db="EMBL/GenBank/DDBJ databases">
        <title>Haplotype-resolved cattle genomes.</title>
        <authorList>
            <person name="Low W.Y."/>
            <person name="Tearle R."/>
            <person name="Bickhart D.M."/>
            <person name="Rosen B.D."/>
            <person name="Koren S."/>
            <person name="Rhie A."/>
            <person name="Hiendleder S."/>
            <person name="Phillippy A.M."/>
            <person name="Smith T.P.L."/>
            <person name="Williams J.L."/>
        </authorList>
    </citation>
    <scope>NUCLEOTIDE SEQUENCE [LARGE SCALE GENOMIC DNA]</scope>
</reference>
<feature type="region of interest" description="Disordered" evidence="13">
    <location>
        <begin position="848"/>
        <end position="885"/>
    </location>
</feature>
<feature type="domain" description="Integrase-type" evidence="18">
    <location>
        <begin position="794"/>
        <end position="843"/>
    </location>
</feature>
<dbReference type="PROSITE" id="PS50994">
    <property type="entry name" value="INTEGRASE"/>
    <property type="match status" value="1"/>
</dbReference>
<dbReference type="InterPro" id="IPR012337">
    <property type="entry name" value="RNaseH-like_sf"/>
</dbReference>
<keyword evidence="11" id="KW-0863">Zinc-finger</keyword>
<dbReference type="Ensembl" id="ENSBIXT00005046896.1">
    <property type="protein sequence ID" value="ENSBIXP00005013881.1"/>
    <property type="gene ID" value="ENSBIXG00005017968.1"/>
</dbReference>
<dbReference type="InterPro" id="IPR002156">
    <property type="entry name" value="RNaseH_domain"/>
</dbReference>
<dbReference type="Gene3D" id="1.10.10.200">
    <property type="match status" value="1"/>
</dbReference>
<keyword evidence="11" id="KW-0862">Zinc</keyword>
<dbReference type="SUPFAM" id="SSF50122">
    <property type="entry name" value="DNA-binding domain of retroviral integrase"/>
    <property type="match status" value="1"/>
</dbReference>
<dbReference type="GO" id="GO:0015074">
    <property type="term" value="P:DNA integration"/>
    <property type="evidence" value="ECO:0007669"/>
    <property type="project" value="UniProtKB-KW"/>
</dbReference>
<evidence type="ECO:0000256" key="9">
    <source>
        <dbReference type="ARBA" id="ARBA00022918"/>
    </source>
</evidence>
<evidence type="ECO:0000259" key="16">
    <source>
        <dbReference type="PROSITE" id="PS50879"/>
    </source>
</evidence>
<dbReference type="InterPro" id="IPR010661">
    <property type="entry name" value="RVT_thumb"/>
</dbReference>
<keyword evidence="4" id="KW-0540">Nuclease</keyword>
<keyword evidence="2" id="KW-0808">Transferase</keyword>
<dbReference type="PROSITE" id="PS50878">
    <property type="entry name" value="RT_POL"/>
    <property type="match status" value="1"/>
</dbReference>
<dbReference type="SUPFAM" id="SSF53098">
    <property type="entry name" value="Ribonuclease H-like"/>
    <property type="match status" value="1"/>
</dbReference>
<evidence type="ECO:0000259" key="17">
    <source>
        <dbReference type="PROSITE" id="PS50994"/>
    </source>
</evidence>
<keyword evidence="8" id="KW-0229">DNA integration</keyword>
<evidence type="ECO:0000256" key="10">
    <source>
        <dbReference type="ARBA" id="ARBA00023125"/>
    </source>
</evidence>
<dbReference type="Proteomes" id="UP000429181">
    <property type="component" value="Chromosome 18"/>
</dbReference>